<name>A0A8J2WS98_9STRA</name>
<evidence type="ECO:0000256" key="10">
    <source>
        <dbReference type="SAM" id="MobiDB-lite"/>
    </source>
</evidence>
<sequence>MTLLDHQRAQERTEAAEAHQKDEKHGLLITKKDAKAKPPCPPTKKLRSQAFVLDQMRHSMKFFSPERAIDESGGYFHFFAADGSIFDADTKVLVTQARFIFSLSVAAEHLKDPKYLKAVEHGVSWLATGPLRNKANGAYHWALKDGKPTSSKIFTYGLAQCLLAYAAALRAGCKAAAPYLNETWETLETRLFVERDGLYAEEASSDWKIDKYRSESGNLHMTEALIACYEATSDQKFLDRALLVADRICNKAAGQTQGLVWEHFDETWTANLEFDNDNEALKIFRPWGFQPDPVPGHQVEWARFLLTIDRHCKAAGQARWWLLPKARFLFDVATDKAWDDEFGGLCYSIDLDGAVCNGDKIFWVQCESIGTAAMLASTTGEDKYWQIYDKLWRYSWDKWVDHEHGSWFRRMNREHVPYFTEKTKLSLCVDPDFHMLGAYAGCLTFMNDAGVA</sequence>
<dbReference type="Proteomes" id="UP000789595">
    <property type="component" value="Unassembled WGS sequence"/>
</dbReference>
<keyword evidence="4" id="KW-0413">Isomerase</keyword>
<accession>A0A8J2WS98</accession>
<comment type="similarity">
    <text evidence="1">Belongs to the N-acylglucosamine 2-epimerase family.</text>
</comment>
<evidence type="ECO:0000256" key="7">
    <source>
        <dbReference type="ARBA" id="ARBA00033215"/>
    </source>
</evidence>
<evidence type="ECO:0000256" key="4">
    <source>
        <dbReference type="ARBA" id="ARBA00023235"/>
    </source>
</evidence>
<comment type="catalytic activity">
    <reaction evidence="8">
        <text>an N-acyl-D-glucosamine = an N-acyl-D-mannosamine</text>
        <dbReference type="Rhea" id="RHEA:19033"/>
        <dbReference type="ChEBI" id="CHEBI:16062"/>
        <dbReference type="ChEBI" id="CHEBI:17274"/>
        <dbReference type="EC" id="5.1.3.8"/>
    </reaction>
    <physiologicalReaction direction="left-to-right" evidence="8">
        <dbReference type="Rhea" id="RHEA:19034"/>
    </physiologicalReaction>
    <physiologicalReaction direction="right-to-left" evidence="8">
        <dbReference type="Rhea" id="RHEA:19035"/>
    </physiologicalReaction>
</comment>
<dbReference type="Pfam" id="PF07221">
    <property type="entry name" value="GlcNAc_2-epim"/>
    <property type="match status" value="1"/>
</dbReference>
<dbReference type="EMBL" id="CAKKNE010000001">
    <property type="protein sequence ID" value="CAH0366382.1"/>
    <property type="molecule type" value="Genomic_DNA"/>
</dbReference>
<evidence type="ECO:0000256" key="3">
    <source>
        <dbReference type="ARBA" id="ARBA00014959"/>
    </source>
</evidence>
<protein>
    <recommendedName>
        <fullName evidence="3">N-acylglucosamine 2-epimerase</fullName>
        <ecNumber evidence="2">5.1.3.8</ecNumber>
    </recommendedName>
    <alternativeName>
        <fullName evidence="7">GlcNAc 2-epimerase</fullName>
    </alternativeName>
    <alternativeName>
        <fullName evidence="5">N-acetyl-D-glucosamine 2-epimerase</fullName>
    </alternativeName>
    <alternativeName>
        <fullName evidence="6">Renin-binding protein</fullName>
    </alternativeName>
</protein>
<dbReference type="InterPro" id="IPR012341">
    <property type="entry name" value="6hp_glycosidase-like_sf"/>
</dbReference>
<reference evidence="11" key="1">
    <citation type="submission" date="2021-11" db="EMBL/GenBank/DDBJ databases">
        <authorList>
            <consortium name="Genoscope - CEA"/>
            <person name="William W."/>
        </authorList>
    </citation>
    <scope>NUCLEOTIDE SEQUENCE</scope>
</reference>
<organism evidence="11 12">
    <name type="scientific">Pelagomonas calceolata</name>
    <dbReference type="NCBI Taxonomy" id="35677"/>
    <lineage>
        <taxon>Eukaryota</taxon>
        <taxon>Sar</taxon>
        <taxon>Stramenopiles</taxon>
        <taxon>Ochrophyta</taxon>
        <taxon>Pelagophyceae</taxon>
        <taxon>Pelagomonadales</taxon>
        <taxon>Pelagomonadaceae</taxon>
        <taxon>Pelagomonas</taxon>
    </lineage>
</organism>
<dbReference type="GO" id="GO:0050121">
    <property type="term" value="F:N-acylglucosamine 2-epimerase activity"/>
    <property type="evidence" value="ECO:0007669"/>
    <property type="project" value="UniProtKB-EC"/>
</dbReference>
<evidence type="ECO:0000256" key="5">
    <source>
        <dbReference type="ARBA" id="ARBA00031608"/>
    </source>
</evidence>
<dbReference type="EC" id="5.1.3.8" evidence="2"/>
<dbReference type="PANTHER" id="PTHR15108">
    <property type="entry name" value="N-ACYLGLUCOSAMINE-2-EPIMERASE"/>
    <property type="match status" value="1"/>
</dbReference>
<gene>
    <name evidence="11" type="ORF">PECAL_1P28740</name>
</gene>
<evidence type="ECO:0000313" key="12">
    <source>
        <dbReference type="Proteomes" id="UP000789595"/>
    </source>
</evidence>
<comment type="caution">
    <text evidence="11">The sequence shown here is derived from an EMBL/GenBank/DDBJ whole genome shotgun (WGS) entry which is preliminary data.</text>
</comment>
<evidence type="ECO:0000256" key="6">
    <source>
        <dbReference type="ARBA" id="ARBA00031909"/>
    </source>
</evidence>
<dbReference type="InterPro" id="IPR010819">
    <property type="entry name" value="AGE/CE"/>
</dbReference>
<comment type="subunit">
    <text evidence="9">Homodimer. Forms a heterodimer with renin and inhibits its activity.</text>
</comment>
<keyword evidence="12" id="KW-1185">Reference proteome</keyword>
<dbReference type="GO" id="GO:0005975">
    <property type="term" value="P:carbohydrate metabolic process"/>
    <property type="evidence" value="ECO:0007669"/>
    <property type="project" value="InterPro"/>
</dbReference>
<evidence type="ECO:0000256" key="9">
    <source>
        <dbReference type="ARBA" id="ARBA00046544"/>
    </source>
</evidence>
<evidence type="ECO:0000256" key="2">
    <source>
        <dbReference type="ARBA" id="ARBA00013176"/>
    </source>
</evidence>
<feature type="region of interest" description="Disordered" evidence="10">
    <location>
        <begin position="1"/>
        <end position="24"/>
    </location>
</feature>
<evidence type="ECO:0000313" key="11">
    <source>
        <dbReference type="EMBL" id="CAH0366382.1"/>
    </source>
</evidence>
<dbReference type="Gene3D" id="1.50.10.10">
    <property type="match status" value="1"/>
</dbReference>
<proteinExistence type="inferred from homology"/>
<dbReference type="OrthoDB" id="414129at2759"/>
<dbReference type="SUPFAM" id="SSF48208">
    <property type="entry name" value="Six-hairpin glycosidases"/>
    <property type="match status" value="1"/>
</dbReference>
<evidence type="ECO:0000256" key="1">
    <source>
        <dbReference type="ARBA" id="ARBA00008558"/>
    </source>
</evidence>
<dbReference type="AlphaFoldDB" id="A0A8J2WS98"/>
<evidence type="ECO:0000256" key="8">
    <source>
        <dbReference type="ARBA" id="ARBA00034243"/>
    </source>
</evidence>
<dbReference type="InterPro" id="IPR008928">
    <property type="entry name" value="6-hairpin_glycosidase_sf"/>
</dbReference>